<keyword evidence="4" id="KW-0687">Ribonucleoprotein</keyword>
<dbReference type="Gene3D" id="3.40.630.30">
    <property type="match status" value="1"/>
</dbReference>
<dbReference type="EMBL" id="JACHMQ010000001">
    <property type="protein sequence ID" value="MBB6399904.1"/>
    <property type="molecule type" value="Genomic_DNA"/>
</dbReference>
<dbReference type="PANTHER" id="PTHR43877">
    <property type="entry name" value="AMINOALKYLPHOSPHONATE N-ACETYLTRANSFERASE-RELATED-RELATED"/>
    <property type="match status" value="1"/>
</dbReference>
<dbReference type="InterPro" id="IPR016181">
    <property type="entry name" value="Acyl_CoA_acyltransferase"/>
</dbReference>
<dbReference type="InterPro" id="IPR000182">
    <property type="entry name" value="GNAT_dom"/>
</dbReference>
<evidence type="ECO:0000313" key="4">
    <source>
        <dbReference type="EMBL" id="MBB6399904.1"/>
    </source>
</evidence>
<dbReference type="RefSeq" id="WP_185032065.1">
    <property type="nucleotide sequence ID" value="NZ_JACHMQ010000001.1"/>
</dbReference>
<organism evidence="4 5">
    <name type="scientific">Actinomadura coerulea</name>
    <dbReference type="NCBI Taxonomy" id="46159"/>
    <lineage>
        <taxon>Bacteria</taxon>
        <taxon>Bacillati</taxon>
        <taxon>Actinomycetota</taxon>
        <taxon>Actinomycetes</taxon>
        <taxon>Streptosporangiales</taxon>
        <taxon>Thermomonosporaceae</taxon>
        <taxon>Actinomadura</taxon>
    </lineage>
</organism>
<dbReference type="AlphaFoldDB" id="A0A7X0L344"/>
<evidence type="ECO:0000313" key="5">
    <source>
        <dbReference type="Proteomes" id="UP000546324"/>
    </source>
</evidence>
<dbReference type="PROSITE" id="PS51186">
    <property type="entry name" value="GNAT"/>
    <property type="match status" value="1"/>
</dbReference>
<keyword evidence="4" id="KW-0689">Ribosomal protein</keyword>
<keyword evidence="1" id="KW-0808">Transferase</keyword>
<dbReference type="InterPro" id="IPR050832">
    <property type="entry name" value="Bact_Acetyltransf"/>
</dbReference>
<sequence length="172" mass="18878">MTATDPVIRLGRPGDASALVELQHILDNETEFMLLEPGEREPDLEPLKLRLAARAEGRDLSYLVMALDGPAAVGYVDVSVLPFARARRTGYVVAGVRSGHGGRGLGGALLKAALREARTRGMRRLELTVMEQNRHALALYLNCGFQVEGLRRAALDVQGHRINEYYMGLLLD</sequence>
<evidence type="ECO:0000256" key="2">
    <source>
        <dbReference type="ARBA" id="ARBA00023315"/>
    </source>
</evidence>
<comment type="caution">
    <text evidence="4">The sequence shown here is derived from an EMBL/GenBank/DDBJ whole genome shotgun (WGS) entry which is preliminary data.</text>
</comment>
<feature type="domain" description="N-acetyltransferase" evidence="3">
    <location>
        <begin position="6"/>
        <end position="172"/>
    </location>
</feature>
<dbReference type="GO" id="GO:0016747">
    <property type="term" value="F:acyltransferase activity, transferring groups other than amino-acyl groups"/>
    <property type="evidence" value="ECO:0007669"/>
    <property type="project" value="InterPro"/>
</dbReference>
<evidence type="ECO:0000256" key="1">
    <source>
        <dbReference type="ARBA" id="ARBA00022679"/>
    </source>
</evidence>
<protein>
    <submittedName>
        <fullName evidence="4">Ribosomal protein S18 acetylase RimI-like enzyme</fullName>
    </submittedName>
</protein>
<dbReference type="SUPFAM" id="SSF55729">
    <property type="entry name" value="Acyl-CoA N-acyltransferases (Nat)"/>
    <property type="match status" value="1"/>
</dbReference>
<accession>A0A7X0L344</accession>
<name>A0A7X0L344_9ACTN</name>
<proteinExistence type="predicted"/>
<evidence type="ECO:0000259" key="3">
    <source>
        <dbReference type="PROSITE" id="PS51186"/>
    </source>
</evidence>
<reference evidence="4 5" key="1">
    <citation type="submission" date="2020-08" db="EMBL/GenBank/DDBJ databases">
        <title>Sequencing the genomes of 1000 actinobacteria strains.</title>
        <authorList>
            <person name="Klenk H.-P."/>
        </authorList>
    </citation>
    <scope>NUCLEOTIDE SEQUENCE [LARGE SCALE GENOMIC DNA]</scope>
    <source>
        <strain evidence="4 5">DSM 43675</strain>
    </source>
</reference>
<keyword evidence="5" id="KW-1185">Reference proteome</keyword>
<dbReference type="Pfam" id="PF00583">
    <property type="entry name" value="Acetyltransf_1"/>
    <property type="match status" value="1"/>
</dbReference>
<keyword evidence="2" id="KW-0012">Acyltransferase</keyword>
<dbReference type="Proteomes" id="UP000546324">
    <property type="component" value="Unassembled WGS sequence"/>
</dbReference>
<dbReference type="GO" id="GO:0005840">
    <property type="term" value="C:ribosome"/>
    <property type="evidence" value="ECO:0007669"/>
    <property type="project" value="UniProtKB-KW"/>
</dbReference>
<gene>
    <name evidence="4" type="ORF">BKA00_006818</name>
</gene>